<accession>A0AAV7UR91</accession>
<dbReference type="AlphaFoldDB" id="A0AAV7UR91"/>
<organism evidence="2 3">
    <name type="scientific">Pleurodeles waltl</name>
    <name type="common">Iberian ribbed newt</name>
    <dbReference type="NCBI Taxonomy" id="8319"/>
    <lineage>
        <taxon>Eukaryota</taxon>
        <taxon>Metazoa</taxon>
        <taxon>Chordata</taxon>
        <taxon>Craniata</taxon>
        <taxon>Vertebrata</taxon>
        <taxon>Euteleostomi</taxon>
        <taxon>Amphibia</taxon>
        <taxon>Batrachia</taxon>
        <taxon>Caudata</taxon>
        <taxon>Salamandroidea</taxon>
        <taxon>Salamandridae</taxon>
        <taxon>Pleurodelinae</taxon>
        <taxon>Pleurodeles</taxon>
    </lineage>
</organism>
<dbReference type="EMBL" id="JANPWB010000004">
    <property type="protein sequence ID" value="KAJ1190916.1"/>
    <property type="molecule type" value="Genomic_DNA"/>
</dbReference>
<reference evidence="2" key="1">
    <citation type="journal article" date="2022" name="bioRxiv">
        <title>Sequencing and chromosome-scale assembly of the giantPleurodeles waltlgenome.</title>
        <authorList>
            <person name="Brown T."/>
            <person name="Elewa A."/>
            <person name="Iarovenko S."/>
            <person name="Subramanian E."/>
            <person name="Araus A.J."/>
            <person name="Petzold A."/>
            <person name="Susuki M."/>
            <person name="Suzuki K.-i.T."/>
            <person name="Hayashi T."/>
            <person name="Toyoda A."/>
            <person name="Oliveira C."/>
            <person name="Osipova E."/>
            <person name="Leigh N.D."/>
            <person name="Simon A."/>
            <person name="Yun M.H."/>
        </authorList>
    </citation>
    <scope>NUCLEOTIDE SEQUENCE</scope>
    <source>
        <strain evidence="2">20211129_DDA</strain>
        <tissue evidence="2">Liver</tissue>
    </source>
</reference>
<protein>
    <submittedName>
        <fullName evidence="2">Uncharacterized protein</fullName>
    </submittedName>
</protein>
<evidence type="ECO:0000313" key="2">
    <source>
        <dbReference type="EMBL" id="KAJ1190916.1"/>
    </source>
</evidence>
<evidence type="ECO:0000256" key="1">
    <source>
        <dbReference type="SAM" id="MobiDB-lite"/>
    </source>
</evidence>
<dbReference type="Proteomes" id="UP001066276">
    <property type="component" value="Chromosome 2_2"/>
</dbReference>
<name>A0AAV7UR91_PLEWA</name>
<proteinExistence type="predicted"/>
<gene>
    <name evidence="2" type="ORF">NDU88_000235</name>
</gene>
<comment type="caution">
    <text evidence="2">The sequence shown here is derived from an EMBL/GenBank/DDBJ whole genome shotgun (WGS) entry which is preliminary data.</text>
</comment>
<feature type="region of interest" description="Disordered" evidence="1">
    <location>
        <begin position="25"/>
        <end position="90"/>
    </location>
</feature>
<keyword evidence="3" id="KW-1185">Reference proteome</keyword>
<evidence type="ECO:0000313" key="3">
    <source>
        <dbReference type="Proteomes" id="UP001066276"/>
    </source>
</evidence>
<feature type="compositionally biased region" description="Basic and acidic residues" evidence="1">
    <location>
        <begin position="56"/>
        <end position="66"/>
    </location>
</feature>
<sequence length="90" mass="9388">MGTSLFAAPSAPGAPGRQCSSALKSVLRSGAPDSSSPPRGLESASVSSPVPIRRPRISDSDPRGSERTPTAPRFRLKTRGGQLWWQDSGG</sequence>